<dbReference type="GO" id="GO:0003677">
    <property type="term" value="F:DNA binding"/>
    <property type="evidence" value="ECO:0007669"/>
    <property type="project" value="InterPro"/>
</dbReference>
<name>A0A2S7UC62_9FLAO</name>
<evidence type="ECO:0000259" key="1">
    <source>
        <dbReference type="PROSITE" id="PS50943"/>
    </source>
</evidence>
<dbReference type="OrthoDB" id="1034290at2"/>
<organism evidence="2 3">
    <name type="scientific">Nonlabens arenilitoris</name>
    <dbReference type="NCBI Taxonomy" id="1217969"/>
    <lineage>
        <taxon>Bacteria</taxon>
        <taxon>Pseudomonadati</taxon>
        <taxon>Bacteroidota</taxon>
        <taxon>Flavobacteriia</taxon>
        <taxon>Flavobacteriales</taxon>
        <taxon>Flavobacteriaceae</taxon>
        <taxon>Nonlabens</taxon>
    </lineage>
</organism>
<dbReference type="InterPro" id="IPR001387">
    <property type="entry name" value="Cro/C1-type_HTH"/>
</dbReference>
<dbReference type="InterPro" id="IPR010982">
    <property type="entry name" value="Lambda_DNA-bd_dom_sf"/>
</dbReference>
<comment type="caution">
    <text evidence="2">The sequence shown here is derived from an EMBL/GenBank/DDBJ whole genome shotgun (WGS) entry which is preliminary data.</text>
</comment>
<dbReference type="SMART" id="SM00530">
    <property type="entry name" value="HTH_XRE"/>
    <property type="match status" value="1"/>
</dbReference>
<protein>
    <submittedName>
        <fullName evidence="2">Transcriptional regulator</fullName>
    </submittedName>
</protein>
<dbReference type="PROSITE" id="PS50943">
    <property type="entry name" value="HTH_CROC1"/>
    <property type="match status" value="1"/>
</dbReference>
<evidence type="ECO:0000313" key="3">
    <source>
        <dbReference type="Proteomes" id="UP000239747"/>
    </source>
</evidence>
<reference evidence="2 3" key="1">
    <citation type="submission" date="2017-01" db="EMBL/GenBank/DDBJ databases">
        <title>Trade-off between light-utilization and light-protection in marine flavobacteria.</title>
        <authorList>
            <person name="Kumagai Y."/>
            <person name="Yoshizawa S."/>
            <person name="Kogure K."/>
            <person name="Iwasaki W."/>
        </authorList>
    </citation>
    <scope>NUCLEOTIDE SEQUENCE [LARGE SCALE GENOMIC DNA]</scope>
    <source>
        <strain evidence="2 3">KCTC 32109</strain>
    </source>
</reference>
<dbReference type="Gene3D" id="1.10.260.40">
    <property type="entry name" value="lambda repressor-like DNA-binding domains"/>
    <property type="match status" value="1"/>
</dbReference>
<dbReference type="Pfam" id="PF01381">
    <property type="entry name" value="HTH_3"/>
    <property type="match status" value="1"/>
</dbReference>
<dbReference type="Proteomes" id="UP000239747">
    <property type="component" value="Unassembled WGS sequence"/>
</dbReference>
<evidence type="ECO:0000313" key="2">
    <source>
        <dbReference type="EMBL" id="PQJ32469.1"/>
    </source>
</evidence>
<accession>A0A2S7UC62</accession>
<gene>
    <name evidence="2" type="ORF">BST92_11260</name>
</gene>
<dbReference type="EMBL" id="MTPW01000001">
    <property type="protein sequence ID" value="PQJ32469.1"/>
    <property type="molecule type" value="Genomic_DNA"/>
</dbReference>
<feature type="domain" description="HTH cro/C1-type" evidence="1">
    <location>
        <begin position="11"/>
        <end position="66"/>
    </location>
</feature>
<sequence>MINSADFTKRIHKIMEKNDLNASSFAEAINVGRSSISHILSGRNKPSLDLVMNIVDQFPEVDLYWLLNGKGSYPKKETTEIIAPTPVAPTYKKEEKIDTTAEVNSPITPLPDLFSTPKPEVQEQIVKTEKGKNISKIIILYSDGSFKDYFPE</sequence>
<dbReference type="AlphaFoldDB" id="A0A2S7UC62"/>
<keyword evidence="3" id="KW-1185">Reference proteome</keyword>
<dbReference type="CDD" id="cd00093">
    <property type="entry name" value="HTH_XRE"/>
    <property type="match status" value="1"/>
</dbReference>
<proteinExistence type="predicted"/>
<dbReference type="RefSeq" id="WP_105071544.1">
    <property type="nucleotide sequence ID" value="NZ_MTPW01000001.1"/>
</dbReference>
<dbReference type="SUPFAM" id="SSF47413">
    <property type="entry name" value="lambda repressor-like DNA-binding domains"/>
    <property type="match status" value="1"/>
</dbReference>